<dbReference type="SUPFAM" id="SSF103473">
    <property type="entry name" value="MFS general substrate transporter"/>
    <property type="match status" value="1"/>
</dbReference>
<evidence type="ECO:0000256" key="1">
    <source>
        <dbReference type="ARBA" id="ARBA00004651"/>
    </source>
</evidence>
<dbReference type="InterPro" id="IPR036259">
    <property type="entry name" value="MFS_trans_sf"/>
</dbReference>
<reference evidence="9 10" key="1">
    <citation type="submission" date="2015-12" db="EMBL/GenBank/DDBJ databases">
        <authorList>
            <person name="Kim M.K."/>
            <person name="Srinivasan S."/>
            <person name="Lee J.-J."/>
            <person name="Kim K."/>
        </authorList>
    </citation>
    <scope>NUCLEOTIDE SEQUENCE [LARGE SCALE GENOMIC DNA]</scope>
    <source>
        <strain evidence="9 10">BM2</strain>
    </source>
</reference>
<evidence type="ECO:0000256" key="5">
    <source>
        <dbReference type="ARBA" id="ARBA00022989"/>
    </source>
</evidence>
<dbReference type="InterPro" id="IPR011701">
    <property type="entry name" value="MFS"/>
</dbReference>
<organism evidence="9 10">
    <name type="scientific">Deinococcus actinosclerus</name>
    <dbReference type="NCBI Taxonomy" id="1768108"/>
    <lineage>
        <taxon>Bacteria</taxon>
        <taxon>Thermotogati</taxon>
        <taxon>Deinococcota</taxon>
        <taxon>Deinococci</taxon>
        <taxon>Deinococcales</taxon>
        <taxon>Deinococcaceae</taxon>
        <taxon>Deinococcus</taxon>
    </lineage>
</organism>
<dbReference type="Pfam" id="PF07690">
    <property type="entry name" value="MFS_1"/>
    <property type="match status" value="1"/>
</dbReference>
<evidence type="ECO:0000256" key="3">
    <source>
        <dbReference type="ARBA" id="ARBA00022475"/>
    </source>
</evidence>
<feature type="transmembrane region" description="Helical" evidence="8">
    <location>
        <begin position="352"/>
        <end position="374"/>
    </location>
</feature>
<evidence type="ECO:0000256" key="2">
    <source>
        <dbReference type="ARBA" id="ARBA00022448"/>
    </source>
</evidence>
<protein>
    <recommendedName>
        <fullName evidence="11">MFS transporter</fullName>
    </recommendedName>
</protein>
<dbReference type="CDD" id="cd06173">
    <property type="entry name" value="MFS_MefA_like"/>
    <property type="match status" value="1"/>
</dbReference>
<keyword evidence="3" id="KW-1003">Cell membrane</keyword>
<dbReference type="EMBL" id="CP013910">
    <property type="protein sequence ID" value="ALW89212.1"/>
    <property type="molecule type" value="Genomic_DNA"/>
</dbReference>
<feature type="transmembrane region" description="Helical" evidence="8">
    <location>
        <begin position="172"/>
        <end position="194"/>
    </location>
</feature>
<feature type="transmembrane region" description="Helical" evidence="8">
    <location>
        <begin position="394"/>
        <end position="414"/>
    </location>
</feature>
<feature type="transmembrane region" description="Helical" evidence="8">
    <location>
        <begin position="221"/>
        <end position="244"/>
    </location>
</feature>
<sequence>MTTPRHLRGLRAYALLWAGQGVGSLGLGLTAFAQAVWLWDQTHSVTASSLVTLATTLPAFLAAPWVGALVDRWHAQLRRVLALGDGARLLLALLTLGLLHAGQLTPALLYALLATESVFTAFHWPAASAAARALLRPDEYTRGSGVQMLALSASGVLAAPLGALLYPRVGLGGVVALDVLGSVIALGSVLLLRLPAHAGTDTPRAAPVGLRDTLRRSLRFLAARPSLLTLQLVLTGGYFVQGVYAALLTPLVLSLGTGGQGRLAQVSMAGGGAALLGGALLSVWRGWSRQTPVFVAGWTLVLLGVLGTGLSGAPGVWAACAALIALGITAFGTANQAIWLQQTPQEIQGTVFALRRMLGMSTLPLAAALSGPLVDRVLAPQVKLPLLGSGTSGAIRLLLVTLSVLGLLLLAGVVRSGRLRGAEPGPAPALDRRPDGAATVRTVPGRRTS</sequence>
<dbReference type="PANTHER" id="PTHR43266">
    <property type="entry name" value="MACROLIDE-EFFLUX PROTEIN"/>
    <property type="match status" value="1"/>
</dbReference>
<evidence type="ECO:0000256" key="4">
    <source>
        <dbReference type="ARBA" id="ARBA00022692"/>
    </source>
</evidence>
<evidence type="ECO:0008006" key="11">
    <source>
        <dbReference type="Google" id="ProtNLM"/>
    </source>
</evidence>
<feature type="transmembrane region" description="Helical" evidence="8">
    <location>
        <begin position="291"/>
        <end position="310"/>
    </location>
</feature>
<proteinExistence type="predicted"/>
<dbReference type="PANTHER" id="PTHR43266:SF2">
    <property type="entry name" value="MAJOR FACILITATOR SUPERFAMILY (MFS) PROFILE DOMAIN-CONTAINING PROTEIN"/>
    <property type="match status" value="1"/>
</dbReference>
<evidence type="ECO:0000256" key="6">
    <source>
        <dbReference type="ARBA" id="ARBA00023136"/>
    </source>
</evidence>
<keyword evidence="4 8" id="KW-0812">Transmembrane</keyword>
<dbReference type="Gene3D" id="1.20.1250.20">
    <property type="entry name" value="MFS general substrate transporter like domains"/>
    <property type="match status" value="1"/>
</dbReference>
<evidence type="ECO:0000313" key="9">
    <source>
        <dbReference type="EMBL" id="ALW89212.1"/>
    </source>
</evidence>
<name>A0ABN4K7I6_9DEIO</name>
<feature type="transmembrane region" description="Helical" evidence="8">
    <location>
        <begin position="45"/>
        <end position="68"/>
    </location>
</feature>
<gene>
    <name evidence="9" type="ORF">AUC44_10125</name>
</gene>
<evidence type="ECO:0000256" key="8">
    <source>
        <dbReference type="SAM" id="Phobius"/>
    </source>
</evidence>
<dbReference type="Proteomes" id="UP000060071">
    <property type="component" value="Chromosome"/>
</dbReference>
<keyword evidence="2" id="KW-0813">Transport</keyword>
<keyword evidence="5 8" id="KW-1133">Transmembrane helix</keyword>
<evidence type="ECO:0000313" key="10">
    <source>
        <dbReference type="Proteomes" id="UP000060071"/>
    </source>
</evidence>
<accession>A0ABN4K7I6</accession>
<keyword evidence="10" id="KW-1185">Reference proteome</keyword>
<feature type="transmembrane region" description="Helical" evidence="8">
    <location>
        <begin position="80"/>
        <end position="101"/>
    </location>
</feature>
<evidence type="ECO:0000256" key="7">
    <source>
        <dbReference type="SAM" id="MobiDB-lite"/>
    </source>
</evidence>
<feature type="transmembrane region" description="Helical" evidence="8">
    <location>
        <begin position="264"/>
        <end position="284"/>
    </location>
</feature>
<feature type="transmembrane region" description="Helical" evidence="8">
    <location>
        <begin position="12"/>
        <end position="39"/>
    </location>
</feature>
<keyword evidence="6 8" id="KW-0472">Membrane</keyword>
<feature type="transmembrane region" description="Helical" evidence="8">
    <location>
        <begin position="316"/>
        <end position="340"/>
    </location>
</feature>
<dbReference type="RefSeq" id="WP_062158522.1">
    <property type="nucleotide sequence ID" value="NZ_CP013910.1"/>
</dbReference>
<feature type="region of interest" description="Disordered" evidence="7">
    <location>
        <begin position="422"/>
        <end position="449"/>
    </location>
</feature>
<comment type="subcellular location">
    <subcellularLocation>
        <location evidence="1">Cell membrane</location>
        <topology evidence="1">Multi-pass membrane protein</topology>
    </subcellularLocation>
</comment>